<evidence type="ECO:0000313" key="3">
    <source>
        <dbReference type="Proteomes" id="UP000053259"/>
    </source>
</evidence>
<dbReference type="OrthoDB" id="4472639at2759"/>
<dbReference type="VEuPathDB" id="FungiDB:PV09_07354"/>
<evidence type="ECO:0000256" key="1">
    <source>
        <dbReference type="SAM" id="MobiDB-lite"/>
    </source>
</evidence>
<gene>
    <name evidence="2" type="ORF">PV09_07354</name>
</gene>
<proteinExistence type="predicted"/>
<keyword evidence="3" id="KW-1185">Reference proteome</keyword>
<feature type="region of interest" description="Disordered" evidence="1">
    <location>
        <begin position="46"/>
        <end position="68"/>
    </location>
</feature>
<accession>A0A0D2A3C2</accession>
<protein>
    <submittedName>
        <fullName evidence="2">Uncharacterized protein</fullName>
    </submittedName>
</protein>
<dbReference type="RefSeq" id="XP_016211187.1">
    <property type="nucleotide sequence ID" value="XM_016361111.1"/>
</dbReference>
<reference evidence="2 3" key="1">
    <citation type="submission" date="2015-01" db="EMBL/GenBank/DDBJ databases">
        <title>The Genome Sequence of Ochroconis gallopava CBS43764.</title>
        <authorList>
            <consortium name="The Broad Institute Genomics Platform"/>
            <person name="Cuomo C."/>
            <person name="de Hoog S."/>
            <person name="Gorbushina A."/>
            <person name="Stielow B."/>
            <person name="Teixiera M."/>
            <person name="Abouelleil A."/>
            <person name="Chapman S.B."/>
            <person name="Priest M."/>
            <person name="Young S.K."/>
            <person name="Wortman J."/>
            <person name="Nusbaum C."/>
            <person name="Birren B."/>
        </authorList>
    </citation>
    <scope>NUCLEOTIDE SEQUENCE [LARGE SCALE GENOMIC DNA]</scope>
    <source>
        <strain evidence="2 3">CBS 43764</strain>
    </source>
</reference>
<organism evidence="2 3">
    <name type="scientific">Verruconis gallopava</name>
    <dbReference type="NCBI Taxonomy" id="253628"/>
    <lineage>
        <taxon>Eukaryota</taxon>
        <taxon>Fungi</taxon>
        <taxon>Dikarya</taxon>
        <taxon>Ascomycota</taxon>
        <taxon>Pezizomycotina</taxon>
        <taxon>Dothideomycetes</taxon>
        <taxon>Pleosporomycetidae</taxon>
        <taxon>Venturiales</taxon>
        <taxon>Sympoventuriaceae</taxon>
        <taxon>Verruconis</taxon>
    </lineage>
</organism>
<dbReference type="Proteomes" id="UP000053259">
    <property type="component" value="Unassembled WGS sequence"/>
</dbReference>
<dbReference type="GeneID" id="27315327"/>
<evidence type="ECO:0000313" key="2">
    <source>
        <dbReference type="EMBL" id="KIW01318.1"/>
    </source>
</evidence>
<dbReference type="EMBL" id="KN847556">
    <property type="protein sequence ID" value="KIW01318.1"/>
    <property type="molecule type" value="Genomic_DNA"/>
</dbReference>
<dbReference type="AlphaFoldDB" id="A0A0D2A3C2"/>
<dbReference type="InParanoid" id="A0A0D2A3C2"/>
<dbReference type="HOGENOM" id="CLU_2607856_0_0_1"/>
<feature type="compositionally biased region" description="Basic and acidic residues" evidence="1">
    <location>
        <begin position="53"/>
        <end position="65"/>
    </location>
</feature>
<name>A0A0D2A3C2_9PEZI</name>
<sequence length="79" mass="8895">MTTNAEMLRVLEINLRNAEATLGKDSTQYQDIMEVIEFYMSGLDAGQGQCRSKKSESAKDQELNSEKSPFANLVFRSKT</sequence>